<proteinExistence type="inferred from homology"/>
<keyword evidence="3 6" id="KW-0812">Transmembrane</keyword>
<dbReference type="InterPro" id="IPR052536">
    <property type="entry name" value="ABC-4_Integral_Memb_Prot"/>
</dbReference>
<keyword evidence="2 6" id="KW-1003">Cell membrane</keyword>
<dbReference type="PIRSF" id="PIRSF018968">
    <property type="entry name" value="ABC_permease_BceB"/>
    <property type="match status" value="1"/>
</dbReference>
<dbReference type="InterPro" id="IPR027022">
    <property type="entry name" value="ABC_permease_BceB-typ"/>
</dbReference>
<organism evidence="8 9">
    <name type="scientific">Gemella haemolysans</name>
    <dbReference type="NCBI Taxonomy" id="1379"/>
    <lineage>
        <taxon>Bacteria</taxon>
        <taxon>Bacillati</taxon>
        <taxon>Bacillota</taxon>
        <taxon>Bacilli</taxon>
        <taxon>Bacillales</taxon>
        <taxon>Gemellaceae</taxon>
        <taxon>Gemella</taxon>
    </lineage>
</organism>
<evidence type="ECO:0000259" key="7">
    <source>
        <dbReference type="Pfam" id="PF02687"/>
    </source>
</evidence>
<comment type="subcellular location">
    <subcellularLocation>
        <location evidence="1 6">Cell membrane</location>
        <topology evidence="1 6">Multi-pass membrane protein</topology>
    </subcellularLocation>
</comment>
<feature type="transmembrane region" description="Helical" evidence="6">
    <location>
        <begin position="545"/>
        <end position="570"/>
    </location>
</feature>
<gene>
    <name evidence="8" type="ORF">HMPREF3186_00039</name>
</gene>
<evidence type="ECO:0000313" key="9">
    <source>
        <dbReference type="Proteomes" id="UP000070355"/>
    </source>
</evidence>
<feature type="transmembrane region" description="Helical" evidence="6">
    <location>
        <begin position="204"/>
        <end position="221"/>
    </location>
</feature>
<keyword evidence="5 6" id="KW-0472">Membrane</keyword>
<evidence type="ECO:0000256" key="5">
    <source>
        <dbReference type="ARBA" id="ARBA00023136"/>
    </source>
</evidence>
<evidence type="ECO:0000256" key="3">
    <source>
        <dbReference type="ARBA" id="ARBA00022692"/>
    </source>
</evidence>
<feature type="transmembrane region" description="Helical" evidence="6">
    <location>
        <begin position="604"/>
        <end position="625"/>
    </location>
</feature>
<feature type="transmembrane region" description="Helical" evidence="6">
    <location>
        <begin position="106"/>
        <end position="132"/>
    </location>
</feature>
<feature type="domain" description="ABC3 transporter permease C-terminal" evidence="7">
    <location>
        <begin position="67"/>
        <end position="184"/>
    </location>
</feature>
<dbReference type="InterPro" id="IPR003838">
    <property type="entry name" value="ABC3_permease_C"/>
</dbReference>
<feature type="transmembrane region" description="Helical" evidence="6">
    <location>
        <begin position="233"/>
        <end position="257"/>
    </location>
</feature>
<evidence type="ECO:0000256" key="2">
    <source>
        <dbReference type="ARBA" id="ARBA00022475"/>
    </source>
</evidence>
<dbReference type="STRING" id="1379.HMPREF3186_00039"/>
<feature type="transmembrane region" description="Helical" evidence="6">
    <location>
        <begin position="640"/>
        <end position="662"/>
    </location>
</feature>
<protein>
    <submittedName>
        <fullName evidence="8">Efflux ABC transporter, permease protein</fullName>
    </submittedName>
</protein>
<dbReference type="PANTHER" id="PTHR46795:SF3">
    <property type="entry name" value="ABC TRANSPORTER PERMEASE"/>
    <property type="match status" value="1"/>
</dbReference>
<feature type="transmembrane region" description="Helical" evidence="6">
    <location>
        <begin position="21"/>
        <end position="45"/>
    </location>
</feature>
<comment type="similarity">
    <text evidence="6">Belongs to the ABC-4 integral membrane protein family.</text>
</comment>
<evidence type="ECO:0000256" key="1">
    <source>
        <dbReference type="ARBA" id="ARBA00004651"/>
    </source>
</evidence>
<feature type="transmembrane region" description="Helical" evidence="6">
    <location>
        <begin position="290"/>
        <end position="314"/>
    </location>
</feature>
<dbReference type="Pfam" id="PF02687">
    <property type="entry name" value="FtsX"/>
    <property type="match status" value="1"/>
</dbReference>
<dbReference type="PATRIC" id="fig|1379.3.peg.39"/>
<evidence type="ECO:0000256" key="6">
    <source>
        <dbReference type="PIRNR" id="PIRNR018968"/>
    </source>
</evidence>
<dbReference type="GO" id="GO:0055085">
    <property type="term" value="P:transmembrane transport"/>
    <property type="evidence" value="ECO:0007669"/>
    <property type="project" value="UniProtKB-UniRule"/>
</dbReference>
<feature type="transmembrane region" description="Helical" evidence="6">
    <location>
        <begin position="152"/>
        <end position="176"/>
    </location>
</feature>
<comment type="caution">
    <text evidence="8">The sequence shown here is derived from an EMBL/GenBank/DDBJ whole genome shotgun (WGS) entry which is preliminary data.</text>
</comment>
<dbReference type="Proteomes" id="UP000070355">
    <property type="component" value="Unassembled WGS sequence"/>
</dbReference>
<feature type="transmembrane region" description="Helical" evidence="6">
    <location>
        <begin position="65"/>
        <end position="85"/>
    </location>
</feature>
<keyword evidence="4 6" id="KW-1133">Transmembrane helix</keyword>
<accession>A0A134A9C8</accession>
<reference evidence="9" key="1">
    <citation type="submission" date="2016-01" db="EMBL/GenBank/DDBJ databases">
        <authorList>
            <person name="Mitreva M."/>
            <person name="Pepin K.H."/>
            <person name="Mihindukulasuriya K.A."/>
            <person name="Fulton R."/>
            <person name="Fronick C."/>
            <person name="O'Laughlin M."/>
            <person name="Miner T."/>
            <person name="Herter B."/>
            <person name="Rosa B.A."/>
            <person name="Cordes M."/>
            <person name="Tomlinson C."/>
            <person name="Wollam A."/>
            <person name="Palsikar V.B."/>
            <person name="Mardis E.R."/>
            <person name="Wilson R.K."/>
        </authorList>
    </citation>
    <scope>NUCLEOTIDE SEQUENCE [LARGE SCALE GENOMIC DNA]</scope>
    <source>
        <strain evidence="9">DNF01167</strain>
    </source>
</reference>
<dbReference type="GO" id="GO:0005886">
    <property type="term" value="C:plasma membrane"/>
    <property type="evidence" value="ECO:0007669"/>
    <property type="project" value="UniProtKB-SubCell"/>
</dbReference>
<evidence type="ECO:0000256" key="4">
    <source>
        <dbReference type="ARBA" id="ARBA00022989"/>
    </source>
</evidence>
<dbReference type="EMBL" id="LSDC01000005">
    <property type="protein sequence ID" value="KXB64333.1"/>
    <property type="molecule type" value="Genomic_DNA"/>
</dbReference>
<keyword evidence="6" id="KW-0813">Transport</keyword>
<evidence type="ECO:0000313" key="8">
    <source>
        <dbReference type="EMBL" id="KXB64333.1"/>
    </source>
</evidence>
<dbReference type="PANTHER" id="PTHR46795">
    <property type="entry name" value="ABC TRANSPORTER PERMEASE-RELATED-RELATED"/>
    <property type="match status" value="1"/>
</dbReference>
<dbReference type="AlphaFoldDB" id="A0A134A9C8"/>
<name>A0A134A9C8_9BACL</name>
<sequence>MSKMSFFYSKFALNNLVKNKRFIVPYVLSAIFTIMSFYILSSLAFGDNLNKLPNGIEATKQVLSLGIIVIAIFSTIFLFYTYSFLVKRRVKEFGLYSVLGMTKKQIAKILVLETIFIAVTTIVLGIGLGIIFDKLMLLVLLKLFSAGVSFGFSITPIAIVFSVLLFGGIYFLLLLYTVIKIARLRIVALLKDENKGEKEPKSRWILAIIGLALIGYGYYTAQTVQNPIKALLVFFYAVIAVIIGTYLVFMAVSITVLKIMKNNKNFYYKPKNFISVSGLLYRMKRNAVGLANICILSTMVLVTMGSTSALYAGMEKSYNERFPRQLMIAGYHSTSDKLKEIENNAKLSAKEAGTEVEDMVSYNSLPMVGRLVEDKFNFESNVGVDLSNVKMIVVLQLKDYNKFANKNKTLESNEILLHIDKKGDYNYNSISLNGSDYKIKEKLSEFPGTIGSATANIMDTYYAVVKDEKEATKLATKLTELSSKELEKRGISIQTGTPTLQNYVAFNIKDTTKEAKVIESFKKLEKQSGIEIEGKEENKLTFRGVFASFLFIGVFISFIFVISQVVIMYYKQISEGYEDKGNFEIMRKVGITDKQIKQSIRSQVLLIFFSPLIIATLHTIVAYPFIEKILRLFLITDNSIFLQALAVTIVVFAIFYLIVYAITSKIYYRIIKE</sequence>